<comment type="caution">
    <text evidence="3">Lacks conserved residue(s) required for the propagation of feature annotation.</text>
</comment>
<protein>
    <recommendedName>
        <fullName evidence="4">CUB domain-containing protein</fullName>
    </recommendedName>
</protein>
<dbReference type="AlphaFoldDB" id="A0AAV8XBQ4"/>
<dbReference type="InterPro" id="IPR000859">
    <property type="entry name" value="CUB_dom"/>
</dbReference>
<dbReference type="InterPro" id="IPR035914">
    <property type="entry name" value="Sperma_CUB_dom_sf"/>
</dbReference>
<dbReference type="PANTHER" id="PTHR24251">
    <property type="entry name" value="OVOCHYMASE-RELATED"/>
    <property type="match status" value="1"/>
</dbReference>
<accession>A0AAV8XBQ4</accession>
<evidence type="ECO:0000256" key="3">
    <source>
        <dbReference type="PROSITE-ProRule" id="PRU00059"/>
    </source>
</evidence>
<reference evidence="5" key="1">
    <citation type="journal article" date="2023" name="Insect Mol. Biol.">
        <title>Genome sequencing provides insights into the evolution of gene families encoding plant cell wall-degrading enzymes in longhorned beetles.</title>
        <authorList>
            <person name="Shin N.R."/>
            <person name="Okamura Y."/>
            <person name="Kirsch R."/>
            <person name="Pauchet Y."/>
        </authorList>
    </citation>
    <scope>NUCLEOTIDE SEQUENCE</scope>
    <source>
        <strain evidence="5">AMC_N1</strain>
    </source>
</reference>
<dbReference type="Pfam" id="PF00431">
    <property type="entry name" value="CUB"/>
    <property type="match status" value="1"/>
</dbReference>
<feature type="domain" description="CUB" evidence="4">
    <location>
        <begin position="7"/>
        <end position="126"/>
    </location>
</feature>
<organism evidence="5 6">
    <name type="scientific">Aromia moschata</name>
    <dbReference type="NCBI Taxonomy" id="1265417"/>
    <lineage>
        <taxon>Eukaryota</taxon>
        <taxon>Metazoa</taxon>
        <taxon>Ecdysozoa</taxon>
        <taxon>Arthropoda</taxon>
        <taxon>Hexapoda</taxon>
        <taxon>Insecta</taxon>
        <taxon>Pterygota</taxon>
        <taxon>Neoptera</taxon>
        <taxon>Endopterygota</taxon>
        <taxon>Coleoptera</taxon>
        <taxon>Polyphaga</taxon>
        <taxon>Cucujiformia</taxon>
        <taxon>Chrysomeloidea</taxon>
        <taxon>Cerambycidae</taxon>
        <taxon>Cerambycinae</taxon>
        <taxon>Callichromatini</taxon>
        <taxon>Aromia</taxon>
    </lineage>
</organism>
<name>A0AAV8XBQ4_9CUCU</name>
<keyword evidence="1" id="KW-0677">Repeat</keyword>
<evidence type="ECO:0000313" key="6">
    <source>
        <dbReference type="Proteomes" id="UP001162162"/>
    </source>
</evidence>
<evidence type="ECO:0000256" key="2">
    <source>
        <dbReference type="ARBA" id="ARBA00023157"/>
    </source>
</evidence>
<dbReference type="EMBL" id="JAPWTK010000741">
    <property type="protein sequence ID" value="KAJ8936437.1"/>
    <property type="molecule type" value="Genomic_DNA"/>
</dbReference>
<dbReference type="Proteomes" id="UP001162162">
    <property type="component" value="Unassembled WGS sequence"/>
</dbReference>
<sequence length="258" mass="28619">MDLLKVVAVFFALNETKIIQSPNLKDLDCHWTIIADTDYQIQIHFTELNIPASCTKMTNATFTFCTCSFIEIRDGASANSDLIMRLCSRENSATNRNFTTSSNVAFIRFFLMGVKNNVFKATLTPVLSKCGPTNYNDLLDKHVFCGKGDHPFDYYSIRGSLTVLFDSSNSIADKGKGFKLEYSIAVFDVQGNCADNYIKVITYSNNLEDSHTFCKDDNPGVLRSNSRIKVEYSSSAQNGGTGWIALFQGVAVDAPNPI</sequence>
<proteinExistence type="predicted"/>
<dbReference type="PANTHER" id="PTHR24251:SF30">
    <property type="entry name" value="MEMBRANE FRIZZLED-RELATED PROTEIN"/>
    <property type="match status" value="1"/>
</dbReference>
<evidence type="ECO:0000256" key="1">
    <source>
        <dbReference type="ARBA" id="ARBA00022737"/>
    </source>
</evidence>
<dbReference type="SMART" id="SM00042">
    <property type="entry name" value="CUB"/>
    <property type="match status" value="1"/>
</dbReference>
<dbReference type="PROSITE" id="PS01180">
    <property type="entry name" value="CUB"/>
    <property type="match status" value="1"/>
</dbReference>
<gene>
    <name evidence="5" type="ORF">NQ318_015583</name>
</gene>
<evidence type="ECO:0000313" key="5">
    <source>
        <dbReference type="EMBL" id="KAJ8936437.1"/>
    </source>
</evidence>
<evidence type="ECO:0000259" key="4">
    <source>
        <dbReference type="PROSITE" id="PS01180"/>
    </source>
</evidence>
<dbReference type="CDD" id="cd00041">
    <property type="entry name" value="CUB"/>
    <property type="match status" value="1"/>
</dbReference>
<dbReference type="SUPFAM" id="SSF49854">
    <property type="entry name" value="Spermadhesin, CUB domain"/>
    <property type="match status" value="1"/>
</dbReference>
<comment type="caution">
    <text evidence="5">The sequence shown here is derived from an EMBL/GenBank/DDBJ whole genome shotgun (WGS) entry which is preliminary data.</text>
</comment>
<keyword evidence="6" id="KW-1185">Reference proteome</keyword>
<keyword evidence="2" id="KW-1015">Disulfide bond</keyword>
<dbReference type="Gene3D" id="2.60.120.290">
    <property type="entry name" value="Spermadhesin, CUB domain"/>
    <property type="match status" value="1"/>
</dbReference>